<feature type="transmembrane region" description="Helical" evidence="1">
    <location>
        <begin position="120"/>
        <end position="137"/>
    </location>
</feature>
<dbReference type="EMBL" id="CAVLGL010000148">
    <property type="protein sequence ID" value="CAK1603420.1"/>
    <property type="molecule type" value="Genomic_DNA"/>
</dbReference>
<keyword evidence="1" id="KW-0472">Membrane</keyword>
<sequence>MHIKVPDVKRCCFCFPLRRGIIIFACVNLIFSLVAVACLVIKTELQKLSITNDTSLEVVTSTVLFSILGMGVILNILLLVAGYQKDILMLRLYNYYATATTLAALVPIFLLLSLGLLFEVFTALFALLMQCYVIVLVRSEVVKLENDEMMSNEDMYGENLPTIVVPDDVTLL</sequence>
<keyword evidence="3" id="KW-1185">Reference proteome</keyword>
<evidence type="ECO:0008006" key="4">
    <source>
        <dbReference type="Google" id="ProtNLM"/>
    </source>
</evidence>
<protein>
    <recommendedName>
        <fullName evidence="4">Lysosomal-associated transmembrane protein 4B</fullName>
    </recommendedName>
</protein>
<name>A0AAV1M873_9NEOP</name>
<accession>A0AAV1M873</accession>
<organism evidence="2 3">
    <name type="scientific">Parnassius mnemosyne</name>
    <name type="common">clouded apollo</name>
    <dbReference type="NCBI Taxonomy" id="213953"/>
    <lineage>
        <taxon>Eukaryota</taxon>
        <taxon>Metazoa</taxon>
        <taxon>Ecdysozoa</taxon>
        <taxon>Arthropoda</taxon>
        <taxon>Hexapoda</taxon>
        <taxon>Insecta</taxon>
        <taxon>Pterygota</taxon>
        <taxon>Neoptera</taxon>
        <taxon>Endopterygota</taxon>
        <taxon>Lepidoptera</taxon>
        <taxon>Glossata</taxon>
        <taxon>Ditrysia</taxon>
        <taxon>Papilionoidea</taxon>
        <taxon>Papilionidae</taxon>
        <taxon>Parnassiinae</taxon>
        <taxon>Parnassini</taxon>
        <taxon>Parnassius</taxon>
        <taxon>Driopa</taxon>
    </lineage>
</organism>
<feature type="transmembrane region" description="Helical" evidence="1">
    <location>
        <begin position="21"/>
        <end position="43"/>
    </location>
</feature>
<keyword evidence="1" id="KW-1133">Transmembrane helix</keyword>
<evidence type="ECO:0000256" key="1">
    <source>
        <dbReference type="SAM" id="Phobius"/>
    </source>
</evidence>
<proteinExistence type="predicted"/>
<comment type="caution">
    <text evidence="2">The sequence shown here is derived from an EMBL/GenBank/DDBJ whole genome shotgun (WGS) entry which is preliminary data.</text>
</comment>
<keyword evidence="1" id="KW-0812">Transmembrane</keyword>
<feature type="transmembrane region" description="Helical" evidence="1">
    <location>
        <begin position="95"/>
        <end position="114"/>
    </location>
</feature>
<dbReference type="AlphaFoldDB" id="A0AAV1M873"/>
<feature type="transmembrane region" description="Helical" evidence="1">
    <location>
        <begin position="63"/>
        <end position="83"/>
    </location>
</feature>
<evidence type="ECO:0000313" key="3">
    <source>
        <dbReference type="Proteomes" id="UP001314205"/>
    </source>
</evidence>
<dbReference type="Proteomes" id="UP001314205">
    <property type="component" value="Unassembled WGS sequence"/>
</dbReference>
<evidence type="ECO:0000313" key="2">
    <source>
        <dbReference type="EMBL" id="CAK1603420.1"/>
    </source>
</evidence>
<gene>
    <name evidence="2" type="ORF">PARMNEM_LOCUS21802</name>
</gene>
<reference evidence="2 3" key="1">
    <citation type="submission" date="2023-11" db="EMBL/GenBank/DDBJ databases">
        <authorList>
            <person name="Hedman E."/>
            <person name="Englund M."/>
            <person name="Stromberg M."/>
            <person name="Nyberg Akerstrom W."/>
            <person name="Nylinder S."/>
            <person name="Jareborg N."/>
            <person name="Kallberg Y."/>
            <person name="Kronander E."/>
        </authorList>
    </citation>
    <scope>NUCLEOTIDE SEQUENCE [LARGE SCALE GENOMIC DNA]</scope>
</reference>